<organism evidence="9 10">
    <name type="scientific">Acer yangbiense</name>
    <dbReference type="NCBI Taxonomy" id="1000413"/>
    <lineage>
        <taxon>Eukaryota</taxon>
        <taxon>Viridiplantae</taxon>
        <taxon>Streptophyta</taxon>
        <taxon>Embryophyta</taxon>
        <taxon>Tracheophyta</taxon>
        <taxon>Spermatophyta</taxon>
        <taxon>Magnoliopsida</taxon>
        <taxon>eudicotyledons</taxon>
        <taxon>Gunneridae</taxon>
        <taxon>Pentapetalae</taxon>
        <taxon>rosids</taxon>
        <taxon>malvids</taxon>
        <taxon>Sapindales</taxon>
        <taxon>Sapindaceae</taxon>
        <taxon>Hippocastanoideae</taxon>
        <taxon>Acereae</taxon>
        <taxon>Acer</taxon>
    </lineage>
</organism>
<evidence type="ECO:0000256" key="3">
    <source>
        <dbReference type="ARBA" id="ARBA00022692"/>
    </source>
</evidence>
<keyword evidence="4" id="KW-0611">Plant defense</keyword>
<protein>
    <submittedName>
        <fullName evidence="9">Uncharacterized protein</fullName>
    </submittedName>
</protein>
<evidence type="ECO:0000313" key="9">
    <source>
        <dbReference type="EMBL" id="TXG73876.1"/>
    </source>
</evidence>
<sequence length="103" mass="12095">MGLRIQEGGEVLKGVPVVQLSDHLFWFNRPRLILYLINFILFQNAFQLAFLAWSWPGKSIFDLLIYKSCLVVAKSRVNYQYEFSIKSCFHEHIEDIIIRITMG</sequence>
<dbReference type="OrthoDB" id="1388414at2759"/>
<dbReference type="GO" id="GO:0016020">
    <property type="term" value="C:membrane"/>
    <property type="evidence" value="ECO:0007669"/>
    <property type="project" value="UniProtKB-SubCell"/>
</dbReference>
<dbReference type="InterPro" id="IPR004326">
    <property type="entry name" value="Mlo"/>
</dbReference>
<dbReference type="Pfam" id="PF03094">
    <property type="entry name" value="Mlo"/>
    <property type="match status" value="1"/>
</dbReference>
<evidence type="ECO:0000256" key="1">
    <source>
        <dbReference type="ARBA" id="ARBA00004141"/>
    </source>
</evidence>
<keyword evidence="10" id="KW-1185">Reference proteome</keyword>
<feature type="transmembrane region" description="Helical" evidence="8">
    <location>
        <begin position="32"/>
        <end position="53"/>
    </location>
</feature>
<accession>A0A5C7IZN0</accession>
<keyword evidence="5 8" id="KW-1133">Transmembrane helix</keyword>
<dbReference type="PANTHER" id="PTHR31942:SF34">
    <property type="entry name" value="MLO-LIKE PROTEIN"/>
    <property type="match status" value="1"/>
</dbReference>
<proteinExistence type="inferred from homology"/>
<evidence type="ECO:0000256" key="4">
    <source>
        <dbReference type="ARBA" id="ARBA00022821"/>
    </source>
</evidence>
<keyword evidence="6 8" id="KW-0472">Membrane</keyword>
<gene>
    <name evidence="9" type="ORF">EZV62_002455</name>
</gene>
<evidence type="ECO:0000313" key="10">
    <source>
        <dbReference type="Proteomes" id="UP000323000"/>
    </source>
</evidence>
<dbReference type="EMBL" id="VAHF01000001">
    <property type="protein sequence ID" value="TXG73876.1"/>
    <property type="molecule type" value="Genomic_DNA"/>
</dbReference>
<keyword evidence="3 8" id="KW-0812">Transmembrane</keyword>
<comment type="similarity">
    <text evidence="2">Belongs to the MLO family.</text>
</comment>
<evidence type="ECO:0000256" key="5">
    <source>
        <dbReference type="ARBA" id="ARBA00022989"/>
    </source>
</evidence>
<name>A0A5C7IZN0_9ROSI</name>
<dbReference type="GO" id="GO:0006952">
    <property type="term" value="P:defense response"/>
    <property type="evidence" value="ECO:0007669"/>
    <property type="project" value="UniProtKB-KW"/>
</dbReference>
<dbReference type="PANTHER" id="PTHR31942">
    <property type="entry name" value="MLO-LIKE PROTEIN 1"/>
    <property type="match status" value="1"/>
</dbReference>
<comment type="caution">
    <text evidence="9">The sequence shown here is derived from an EMBL/GenBank/DDBJ whole genome shotgun (WGS) entry which is preliminary data.</text>
</comment>
<evidence type="ECO:0000256" key="6">
    <source>
        <dbReference type="ARBA" id="ARBA00023136"/>
    </source>
</evidence>
<evidence type="ECO:0000256" key="8">
    <source>
        <dbReference type="SAM" id="Phobius"/>
    </source>
</evidence>
<comment type="subcellular location">
    <subcellularLocation>
        <location evidence="1">Membrane</location>
        <topology evidence="1">Multi-pass membrane protein</topology>
    </subcellularLocation>
</comment>
<reference evidence="10" key="1">
    <citation type="journal article" date="2019" name="Gigascience">
        <title>De novo genome assembly of the endangered Acer yangbiense, a plant species with extremely small populations endemic to Yunnan Province, China.</title>
        <authorList>
            <person name="Yang J."/>
            <person name="Wariss H.M."/>
            <person name="Tao L."/>
            <person name="Zhang R."/>
            <person name="Yun Q."/>
            <person name="Hollingsworth P."/>
            <person name="Dao Z."/>
            <person name="Luo G."/>
            <person name="Guo H."/>
            <person name="Ma Y."/>
            <person name="Sun W."/>
        </authorList>
    </citation>
    <scope>NUCLEOTIDE SEQUENCE [LARGE SCALE GENOMIC DNA]</scope>
    <source>
        <strain evidence="10">cv. Malutang</strain>
    </source>
</reference>
<dbReference type="AlphaFoldDB" id="A0A5C7IZN0"/>
<keyword evidence="7" id="KW-0568">Pathogenesis-related protein</keyword>
<dbReference type="Proteomes" id="UP000323000">
    <property type="component" value="Chromosome 1"/>
</dbReference>
<evidence type="ECO:0000256" key="2">
    <source>
        <dbReference type="ARBA" id="ARBA00006574"/>
    </source>
</evidence>
<evidence type="ECO:0000256" key="7">
    <source>
        <dbReference type="ARBA" id="ARBA00023265"/>
    </source>
</evidence>